<evidence type="ECO:0000256" key="7">
    <source>
        <dbReference type="SAM" id="Phobius"/>
    </source>
</evidence>
<dbReference type="GO" id="GO:0005911">
    <property type="term" value="C:cell-cell junction"/>
    <property type="evidence" value="ECO:0007669"/>
    <property type="project" value="TreeGrafter"/>
</dbReference>
<dbReference type="Pfam" id="PF13927">
    <property type="entry name" value="Ig_3"/>
    <property type="match status" value="2"/>
</dbReference>
<evidence type="ECO:0000256" key="2">
    <source>
        <dbReference type="ARBA" id="ARBA00023136"/>
    </source>
</evidence>
<dbReference type="InterPro" id="IPR036179">
    <property type="entry name" value="Ig-like_dom_sf"/>
</dbReference>
<dbReference type="GO" id="GO:0098609">
    <property type="term" value="P:cell-cell adhesion"/>
    <property type="evidence" value="ECO:0007669"/>
    <property type="project" value="TreeGrafter"/>
</dbReference>
<dbReference type="InterPro" id="IPR003599">
    <property type="entry name" value="Ig_sub"/>
</dbReference>
<evidence type="ECO:0000256" key="6">
    <source>
        <dbReference type="SAM" id="MobiDB-lite"/>
    </source>
</evidence>
<dbReference type="GO" id="GO:0050839">
    <property type="term" value="F:cell adhesion molecule binding"/>
    <property type="evidence" value="ECO:0007669"/>
    <property type="project" value="TreeGrafter"/>
</dbReference>
<keyword evidence="7" id="KW-1133">Transmembrane helix</keyword>
<accession>A0A7R8XDX6</accession>
<dbReference type="OrthoDB" id="6413693at2759"/>
<evidence type="ECO:0000313" key="10">
    <source>
        <dbReference type="EMBL" id="CAD7245957.1"/>
    </source>
</evidence>
<dbReference type="CDD" id="cd00096">
    <property type="entry name" value="Ig"/>
    <property type="match status" value="2"/>
</dbReference>
<dbReference type="InterPro" id="IPR013162">
    <property type="entry name" value="CD80_C2-set"/>
</dbReference>
<keyword evidence="4" id="KW-0325">Glycoprotein</keyword>
<dbReference type="PROSITE" id="PS50835">
    <property type="entry name" value="IG_LIKE"/>
    <property type="match status" value="4"/>
</dbReference>
<keyword evidence="2 7" id="KW-0472">Membrane</keyword>
<dbReference type="InterPro" id="IPR051275">
    <property type="entry name" value="Cell_adhesion_signaling"/>
</dbReference>
<proteinExistence type="predicted"/>
<dbReference type="InterPro" id="IPR007110">
    <property type="entry name" value="Ig-like_dom"/>
</dbReference>
<feature type="domain" description="Ig-like" evidence="9">
    <location>
        <begin position="28"/>
        <end position="129"/>
    </location>
</feature>
<dbReference type="GO" id="GO:0005886">
    <property type="term" value="C:plasma membrane"/>
    <property type="evidence" value="ECO:0007669"/>
    <property type="project" value="TreeGrafter"/>
</dbReference>
<dbReference type="InterPro" id="IPR013783">
    <property type="entry name" value="Ig-like_fold"/>
</dbReference>
<sequence length="695" mass="76147">MRGRRWIPTFLGLCLCLCLCLVEVEGLQELEREPQDNEPTLGETITLPCQVRDRKGAVQWTRDGFGLGFPRDLPSFRRYSMVGNEADGVFDLKIENVTLEDDAVFQCQVGRGPGPGGDPELMSREATVTVRVSPKEPRIVQGRELDTTAGTNVTLICEAQDGKPPPQVYWANSLNEELASESVEMGSHHNKLKTTRSTLHFTVGRRHHNATFECYAQNSATTPTPLKTSIRLKVVDLESQYNTTSLHFPRVDRSMNGSSISCEVSSVIGKSKATLPINIRYGPRIRDLKRLVSGEPRASLTLSCQVDSNPPADIYWTRDNHLGMARRRVSEGGNYTIRSLTLEETGDYTCFASMPGFHEVSETVKVLLRGPPEIKSERTQFGRGDDTVTLECKTVSVPHPSRVQWDFLGKTIVTGEGQYVIKETRTEDGLISRLIINDARATDFGTYNCSVRNAYGTAVATITLQKQRSVPLLIILAGVIGGIIMLIAIVMIFFLCQRRSKSPEDYGSSSEKTSSKPITVTTLRSSNELGNGGTGSDDSDMKLEIQTASGSSLSHREEDWERGGTPSHSNYRYSADYIEPTFPPKPDTGGGGQRENGGCVGYVPYVDYARDYNPSSTAVFPVLPSNGLNNVDPRYSATYGNPYLRTSSSTSLPPPHLGSPVYVRNGSVGVPNGVTGQYITASSSHLKPGTLATHV</sequence>
<dbReference type="InterPro" id="IPR003598">
    <property type="entry name" value="Ig_sub2"/>
</dbReference>
<evidence type="ECO:0000256" key="8">
    <source>
        <dbReference type="SAM" id="SignalP"/>
    </source>
</evidence>
<evidence type="ECO:0000256" key="1">
    <source>
        <dbReference type="ARBA" id="ARBA00004479"/>
    </source>
</evidence>
<feature type="domain" description="Ig-like" evidence="9">
    <location>
        <begin position="372"/>
        <end position="465"/>
    </location>
</feature>
<dbReference type="Proteomes" id="UP000677054">
    <property type="component" value="Unassembled WGS sequence"/>
</dbReference>
<feature type="transmembrane region" description="Helical" evidence="7">
    <location>
        <begin position="472"/>
        <end position="496"/>
    </location>
</feature>
<gene>
    <name evidence="10" type="ORF">DSTB1V02_LOCUS5823</name>
</gene>
<dbReference type="CDD" id="cd12087">
    <property type="entry name" value="TM_EGFR-like"/>
    <property type="match status" value="1"/>
</dbReference>
<keyword evidence="11" id="KW-1185">Reference proteome</keyword>
<feature type="domain" description="Ig-like" evidence="9">
    <location>
        <begin position="137"/>
        <end position="231"/>
    </location>
</feature>
<dbReference type="Pfam" id="PF08205">
    <property type="entry name" value="C2-set_2"/>
    <property type="match status" value="1"/>
</dbReference>
<feature type="region of interest" description="Disordered" evidence="6">
    <location>
        <begin position="503"/>
        <end position="571"/>
    </location>
</feature>
<dbReference type="SMART" id="SM00408">
    <property type="entry name" value="IGc2"/>
    <property type="match status" value="4"/>
</dbReference>
<comment type="subcellular location">
    <subcellularLocation>
        <location evidence="1">Membrane</location>
        <topology evidence="1">Single-pass type I membrane protein</topology>
    </subcellularLocation>
</comment>
<feature type="compositionally biased region" description="Polar residues" evidence="6">
    <location>
        <begin position="507"/>
        <end position="529"/>
    </location>
</feature>
<keyword evidence="5" id="KW-0393">Immunoglobulin domain</keyword>
<dbReference type="PANTHER" id="PTHR11640">
    <property type="entry name" value="NEPHRIN"/>
    <property type="match status" value="1"/>
</dbReference>
<keyword evidence="8" id="KW-0732">Signal</keyword>
<protein>
    <recommendedName>
        <fullName evidence="9">Ig-like domain-containing protein</fullName>
    </recommendedName>
</protein>
<dbReference type="EMBL" id="LR900518">
    <property type="protein sequence ID" value="CAD7245957.1"/>
    <property type="molecule type" value="Genomic_DNA"/>
</dbReference>
<name>A0A7R8XDX6_9CRUS</name>
<dbReference type="SUPFAM" id="SSF48726">
    <property type="entry name" value="Immunoglobulin"/>
    <property type="match status" value="4"/>
</dbReference>
<dbReference type="Gene3D" id="2.60.40.10">
    <property type="entry name" value="Immunoglobulins"/>
    <property type="match status" value="4"/>
</dbReference>
<dbReference type="SMART" id="SM00409">
    <property type="entry name" value="IG"/>
    <property type="match status" value="4"/>
</dbReference>
<evidence type="ECO:0000313" key="11">
    <source>
        <dbReference type="Proteomes" id="UP000677054"/>
    </source>
</evidence>
<feature type="domain" description="Ig-like" evidence="9">
    <location>
        <begin position="283"/>
        <end position="367"/>
    </location>
</feature>
<dbReference type="PANTHER" id="PTHR11640:SF31">
    <property type="entry name" value="IRREGULAR CHIASM C-ROUGHEST PROTEIN-RELATED"/>
    <property type="match status" value="1"/>
</dbReference>
<dbReference type="EMBL" id="CAJPEV010001001">
    <property type="protein sequence ID" value="CAG0890045.1"/>
    <property type="molecule type" value="Genomic_DNA"/>
</dbReference>
<evidence type="ECO:0000256" key="3">
    <source>
        <dbReference type="ARBA" id="ARBA00023157"/>
    </source>
</evidence>
<evidence type="ECO:0000256" key="4">
    <source>
        <dbReference type="ARBA" id="ARBA00023180"/>
    </source>
</evidence>
<keyword evidence="3" id="KW-1015">Disulfide bond</keyword>
<evidence type="ECO:0000256" key="5">
    <source>
        <dbReference type="ARBA" id="ARBA00023319"/>
    </source>
</evidence>
<keyword evidence="7" id="KW-0812">Transmembrane</keyword>
<evidence type="ECO:0000259" key="9">
    <source>
        <dbReference type="PROSITE" id="PS50835"/>
    </source>
</evidence>
<feature type="signal peptide" evidence="8">
    <location>
        <begin position="1"/>
        <end position="26"/>
    </location>
</feature>
<dbReference type="AlphaFoldDB" id="A0A7R8XDX6"/>
<reference evidence="10" key="1">
    <citation type="submission" date="2020-11" db="EMBL/GenBank/DDBJ databases">
        <authorList>
            <person name="Tran Van P."/>
        </authorList>
    </citation>
    <scope>NUCLEOTIDE SEQUENCE</scope>
</reference>
<feature type="chain" id="PRO_5036402509" description="Ig-like domain-containing protein" evidence="8">
    <location>
        <begin position="27"/>
        <end position="695"/>
    </location>
</feature>
<organism evidence="10">
    <name type="scientific">Darwinula stevensoni</name>
    <dbReference type="NCBI Taxonomy" id="69355"/>
    <lineage>
        <taxon>Eukaryota</taxon>
        <taxon>Metazoa</taxon>
        <taxon>Ecdysozoa</taxon>
        <taxon>Arthropoda</taxon>
        <taxon>Crustacea</taxon>
        <taxon>Oligostraca</taxon>
        <taxon>Ostracoda</taxon>
        <taxon>Podocopa</taxon>
        <taxon>Podocopida</taxon>
        <taxon>Darwinulocopina</taxon>
        <taxon>Darwinuloidea</taxon>
        <taxon>Darwinulidae</taxon>
        <taxon>Darwinula</taxon>
    </lineage>
</organism>